<dbReference type="OrthoDB" id="10363282at2759"/>
<dbReference type="AlphaFoldDB" id="A0A8J2MUF2"/>
<feature type="region of interest" description="Disordered" evidence="1">
    <location>
        <begin position="58"/>
        <end position="83"/>
    </location>
</feature>
<evidence type="ECO:0000313" key="2">
    <source>
        <dbReference type="EMBL" id="CAG9539817.1"/>
    </source>
</evidence>
<dbReference type="Proteomes" id="UP000746747">
    <property type="component" value="Unassembled WGS sequence"/>
</dbReference>
<sequence>MDKIGDIDQMLSKGDDDDIVIRDTNVEATASSLKRRHYQRKRKEGTIEQISSFSVEKNQKIPTPPSLHIAVKSEYDDKEVSFP</sequence>
<name>A0A8J2MUF2_9BILA</name>
<gene>
    <name evidence="2" type="ORF">CJOHNSTONI_LOCUS9384</name>
</gene>
<evidence type="ECO:0000256" key="1">
    <source>
        <dbReference type="SAM" id="MobiDB-lite"/>
    </source>
</evidence>
<proteinExistence type="predicted"/>
<reference evidence="2" key="1">
    <citation type="submission" date="2021-09" db="EMBL/GenBank/DDBJ databases">
        <authorList>
            <consortium name="Pathogen Informatics"/>
        </authorList>
    </citation>
    <scope>NUCLEOTIDE SEQUENCE</scope>
</reference>
<evidence type="ECO:0000313" key="3">
    <source>
        <dbReference type="Proteomes" id="UP000746747"/>
    </source>
</evidence>
<organism evidence="2 3">
    <name type="scientific">Cercopithifilaria johnstoni</name>
    <dbReference type="NCBI Taxonomy" id="2874296"/>
    <lineage>
        <taxon>Eukaryota</taxon>
        <taxon>Metazoa</taxon>
        <taxon>Ecdysozoa</taxon>
        <taxon>Nematoda</taxon>
        <taxon>Chromadorea</taxon>
        <taxon>Rhabditida</taxon>
        <taxon>Spirurina</taxon>
        <taxon>Spiruromorpha</taxon>
        <taxon>Filarioidea</taxon>
        <taxon>Onchocercidae</taxon>
        <taxon>Cercopithifilaria</taxon>
    </lineage>
</organism>
<comment type="caution">
    <text evidence="2">The sequence shown here is derived from an EMBL/GenBank/DDBJ whole genome shotgun (WGS) entry which is preliminary data.</text>
</comment>
<accession>A0A8J2MUF2</accession>
<protein>
    <submittedName>
        <fullName evidence="2">Uncharacterized protein</fullName>
    </submittedName>
</protein>
<keyword evidence="3" id="KW-1185">Reference proteome</keyword>
<feature type="compositionally biased region" description="Basic and acidic residues" evidence="1">
    <location>
        <begin position="71"/>
        <end position="83"/>
    </location>
</feature>
<dbReference type="EMBL" id="CAKAEH010001847">
    <property type="protein sequence ID" value="CAG9539817.1"/>
    <property type="molecule type" value="Genomic_DNA"/>
</dbReference>